<feature type="transmembrane region" description="Helical" evidence="11">
    <location>
        <begin position="215"/>
        <end position="237"/>
    </location>
</feature>
<dbReference type="GO" id="GO:0000272">
    <property type="term" value="P:polysaccharide catabolic process"/>
    <property type="evidence" value="ECO:0007669"/>
    <property type="project" value="UniProtKB-KW"/>
</dbReference>
<evidence type="ECO:0000256" key="9">
    <source>
        <dbReference type="ARBA" id="ARBA00023326"/>
    </source>
</evidence>
<sequence length="238" mass="25034">MPTVLDSSTLRRGPNTASYCGDYLDDYKIVYIQGTDGALSNMDVDCDGAQGGSADDGRCDSSTDTQSISSFQSTIASYKAGIRDLDANIHPYIVFGNEGTKRKWKTFDPQEVGIKPLSVMAVVCGGKLVYGASISVATACFGTRMSGNSGYDEDDVLYIAFVGDDAVPGAKGANWSAANYEAFSASIQDLGDRLVERIGVGNASDKEDAGTTTKMTLLAGAYPVLPVLASLMALLILI</sequence>
<dbReference type="PANTHER" id="PTHR42061:SF6">
    <property type="entry name" value="ENDO-CHITOSANASE"/>
    <property type="match status" value="1"/>
</dbReference>
<evidence type="ECO:0000313" key="12">
    <source>
        <dbReference type="EMBL" id="CAI4213258.1"/>
    </source>
</evidence>
<keyword evidence="13" id="KW-1185">Reference proteome</keyword>
<evidence type="ECO:0000256" key="1">
    <source>
        <dbReference type="ARBA" id="ARBA00000405"/>
    </source>
</evidence>
<evidence type="ECO:0000256" key="7">
    <source>
        <dbReference type="ARBA" id="ARBA00023277"/>
    </source>
</evidence>
<evidence type="ECO:0000313" key="13">
    <source>
        <dbReference type="Proteomes" id="UP000838763"/>
    </source>
</evidence>
<keyword evidence="4" id="KW-0964">Secreted</keyword>
<organism evidence="12 13">
    <name type="scientific">Parascedosporium putredinis</name>
    <dbReference type="NCBI Taxonomy" id="1442378"/>
    <lineage>
        <taxon>Eukaryota</taxon>
        <taxon>Fungi</taxon>
        <taxon>Dikarya</taxon>
        <taxon>Ascomycota</taxon>
        <taxon>Pezizomycotina</taxon>
        <taxon>Sordariomycetes</taxon>
        <taxon>Hypocreomycetidae</taxon>
        <taxon>Microascales</taxon>
        <taxon>Microascaceae</taxon>
        <taxon>Parascedosporium</taxon>
    </lineage>
</organism>
<evidence type="ECO:0000256" key="4">
    <source>
        <dbReference type="ARBA" id="ARBA00022525"/>
    </source>
</evidence>
<comment type="subcellular location">
    <subcellularLocation>
        <location evidence="2 10">Secreted</location>
    </subcellularLocation>
</comment>
<reference evidence="12" key="1">
    <citation type="submission" date="2022-11" db="EMBL/GenBank/DDBJ databases">
        <authorList>
            <person name="Scott C."/>
            <person name="Bruce N."/>
        </authorList>
    </citation>
    <scope>NUCLEOTIDE SEQUENCE</scope>
</reference>
<dbReference type="InterPro" id="IPR009939">
    <property type="entry name" value="Chitosanase_fungal"/>
</dbReference>
<keyword evidence="11" id="KW-0812">Transmembrane</keyword>
<keyword evidence="5" id="KW-0732">Signal</keyword>
<name>A0A9P1GZL9_9PEZI</name>
<accession>A0A9P1GZL9</accession>
<comment type="catalytic activity">
    <reaction evidence="1 10">
        <text>Endohydrolysis of beta-(1-&gt;4)-linkages between D-glucosamine residues in a partly acetylated chitosan.</text>
        <dbReference type="EC" id="3.2.1.132"/>
    </reaction>
</comment>
<gene>
    <name evidence="12" type="ORF">PPNO1_LOCUS3006</name>
</gene>
<proteinExistence type="inferred from homology"/>
<dbReference type="GO" id="GO:0016977">
    <property type="term" value="F:chitosanase activity"/>
    <property type="evidence" value="ECO:0007669"/>
    <property type="project" value="UniProtKB-EC"/>
</dbReference>
<keyword evidence="8 10" id="KW-0326">Glycosidase</keyword>
<dbReference type="OrthoDB" id="4756206at2759"/>
<evidence type="ECO:0000256" key="10">
    <source>
        <dbReference type="RuleBase" id="RU361208"/>
    </source>
</evidence>
<dbReference type="Pfam" id="PF07335">
    <property type="entry name" value="Glyco_hydro_75"/>
    <property type="match status" value="1"/>
</dbReference>
<keyword evidence="9 10" id="KW-0624">Polysaccharide degradation</keyword>
<protein>
    <recommendedName>
        <fullName evidence="10">Endo-chitosanase</fullName>
        <ecNumber evidence="10">3.2.1.132</ecNumber>
    </recommendedName>
</protein>
<evidence type="ECO:0000256" key="5">
    <source>
        <dbReference type="ARBA" id="ARBA00022729"/>
    </source>
</evidence>
<dbReference type="GO" id="GO:0005576">
    <property type="term" value="C:extracellular region"/>
    <property type="evidence" value="ECO:0007669"/>
    <property type="project" value="UniProtKB-SubCell"/>
</dbReference>
<dbReference type="PANTHER" id="PTHR42061">
    <property type="entry name" value="ENDO-CHITOSANASE"/>
    <property type="match status" value="1"/>
</dbReference>
<dbReference type="AlphaFoldDB" id="A0A9P1GZL9"/>
<keyword evidence="6 10" id="KW-0378">Hydrolase</keyword>
<comment type="similarity">
    <text evidence="3 10">Belongs to the glycosyl hydrolase 75 family.</text>
</comment>
<dbReference type="EMBL" id="CALLCH030000007">
    <property type="protein sequence ID" value="CAI4213258.1"/>
    <property type="molecule type" value="Genomic_DNA"/>
</dbReference>
<evidence type="ECO:0000256" key="2">
    <source>
        <dbReference type="ARBA" id="ARBA00004613"/>
    </source>
</evidence>
<keyword evidence="7" id="KW-0119">Carbohydrate metabolism</keyword>
<evidence type="ECO:0000256" key="6">
    <source>
        <dbReference type="ARBA" id="ARBA00022801"/>
    </source>
</evidence>
<comment type="function">
    <text evidence="10">Chitosanase catalyzing the endo-type cleavage of chitosan, the deacylated form of chitin. Chitosanase may be crucial in the degradation of the deacetylated portion of chitin in the fungal cell wall.</text>
</comment>
<evidence type="ECO:0000256" key="3">
    <source>
        <dbReference type="ARBA" id="ARBA00007799"/>
    </source>
</evidence>
<keyword evidence="11" id="KW-1133">Transmembrane helix</keyword>
<dbReference type="EC" id="3.2.1.132" evidence="10"/>
<comment type="caution">
    <text evidence="12">The sequence shown here is derived from an EMBL/GenBank/DDBJ whole genome shotgun (WGS) entry which is preliminary data.</text>
</comment>
<evidence type="ECO:0000256" key="11">
    <source>
        <dbReference type="SAM" id="Phobius"/>
    </source>
</evidence>
<evidence type="ECO:0000256" key="8">
    <source>
        <dbReference type="ARBA" id="ARBA00023295"/>
    </source>
</evidence>
<keyword evidence="11" id="KW-0472">Membrane</keyword>
<dbReference type="Proteomes" id="UP000838763">
    <property type="component" value="Unassembled WGS sequence"/>
</dbReference>